<sequence length="368" mass="42111">MSRLVLSKFSPTAFSVKGATPKVYTQVKRNNTTSTDRGLASEKDSSASQEAIRADLSYFIPGVRGYSPEFPPPKNWNPVPKPKKALKKSEDLPPPSAFQKKELDPKTVLPRTLYRQKLTRLRYKYYKEYLENMTKKEELRLKKEKVEKEAREKKEEERVRKTQEYIEKVISDPFSPYNVLNPQGTTVLSNIETHPNTPNSSSEGTSAVSNDSQSADSPSARARDDEKDILLKPFEKVRPPRVTVSYPVEENELAKKIRAERRVEFEESVKTKKLETLVELFYETSSFVTYKNLDSKVEEFFKSNGLGFPFWSTMESNSHSENTFFNSREALSRKTLLSNVLNETSGPNQLAGLNYILEFSENKKNTSS</sequence>
<feature type="compositionally biased region" description="Polar residues" evidence="2">
    <location>
        <begin position="27"/>
        <end position="36"/>
    </location>
</feature>
<proteinExistence type="predicted"/>
<feature type="region of interest" description="Disordered" evidence="2">
    <location>
        <begin position="65"/>
        <end position="100"/>
    </location>
</feature>
<feature type="region of interest" description="Disordered" evidence="2">
    <location>
        <begin position="27"/>
        <end position="48"/>
    </location>
</feature>
<feature type="compositionally biased region" description="Polar residues" evidence="2">
    <location>
        <begin position="188"/>
        <end position="217"/>
    </location>
</feature>
<feature type="coiled-coil region" evidence="1">
    <location>
        <begin position="129"/>
        <end position="159"/>
    </location>
</feature>
<dbReference type="OrthoDB" id="5597211at2759"/>
<accession>A0A2T9Z7N5</accession>
<protein>
    <submittedName>
        <fullName evidence="3">Uncharacterized protein</fullName>
    </submittedName>
</protein>
<dbReference type="EMBL" id="MBFS01001902">
    <property type="protein sequence ID" value="PVV00562.1"/>
    <property type="molecule type" value="Genomic_DNA"/>
</dbReference>
<evidence type="ECO:0000256" key="1">
    <source>
        <dbReference type="SAM" id="Coils"/>
    </source>
</evidence>
<dbReference type="Proteomes" id="UP000245609">
    <property type="component" value="Unassembled WGS sequence"/>
</dbReference>
<evidence type="ECO:0000313" key="4">
    <source>
        <dbReference type="Proteomes" id="UP000245609"/>
    </source>
</evidence>
<comment type="caution">
    <text evidence="3">The sequence shown here is derived from an EMBL/GenBank/DDBJ whole genome shotgun (WGS) entry which is preliminary data.</text>
</comment>
<evidence type="ECO:0000313" key="3">
    <source>
        <dbReference type="EMBL" id="PVV00562.1"/>
    </source>
</evidence>
<evidence type="ECO:0000256" key="2">
    <source>
        <dbReference type="SAM" id="MobiDB-lite"/>
    </source>
</evidence>
<organism evidence="3 4">
    <name type="scientific">Smittium megazygosporum</name>
    <dbReference type="NCBI Taxonomy" id="133381"/>
    <lineage>
        <taxon>Eukaryota</taxon>
        <taxon>Fungi</taxon>
        <taxon>Fungi incertae sedis</taxon>
        <taxon>Zoopagomycota</taxon>
        <taxon>Kickxellomycotina</taxon>
        <taxon>Harpellomycetes</taxon>
        <taxon>Harpellales</taxon>
        <taxon>Legeriomycetaceae</taxon>
        <taxon>Smittium</taxon>
    </lineage>
</organism>
<keyword evidence="4" id="KW-1185">Reference proteome</keyword>
<dbReference type="AlphaFoldDB" id="A0A2T9Z7N5"/>
<keyword evidence="1" id="KW-0175">Coiled coil</keyword>
<gene>
    <name evidence="3" type="ORF">BB560_005052</name>
</gene>
<reference evidence="3 4" key="1">
    <citation type="journal article" date="2018" name="MBio">
        <title>Comparative Genomics Reveals the Core Gene Toolbox for the Fungus-Insect Symbiosis.</title>
        <authorList>
            <person name="Wang Y."/>
            <person name="Stata M."/>
            <person name="Wang W."/>
            <person name="Stajich J.E."/>
            <person name="White M.M."/>
            <person name="Moncalvo J.M."/>
        </authorList>
    </citation>
    <scope>NUCLEOTIDE SEQUENCE [LARGE SCALE GENOMIC DNA]</scope>
    <source>
        <strain evidence="3 4">SC-DP-2</strain>
    </source>
</reference>
<feature type="compositionally biased region" description="Basic and acidic residues" evidence="2">
    <location>
        <begin position="221"/>
        <end position="232"/>
    </location>
</feature>
<feature type="region of interest" description="Disordered" evidence="2">
    <location>
        <begin position="188"/>
        <end position="232"/>
    </location>
</feature>
<name>A0A2T9Z7N5_9FUNG</name>